<dbReference type="Proteomes" id="UP000023152">
    <property type="component" value="Unassembled WGS sequence"/>
</dbReference>
<sequence>MRFLKKSERQRKKVPRVFLKYVHFLFGFCFVELKNKVEGKNRFKSERERIMMRATNRLQSKSSSNISIPYTRYHSTLDAPRWPQMDFFDMIPGVDPDHLTNSNNMFYKITTNLTQLWAKMFESLETLKEKIHQNNDKESEKDDIQTLAIETDHLVDLSKLAKKNTELLSECYEQLEREQEFAEKHHQHKIKKLCQELMMHHYKNC</sequence>
<keyword evidence="2" id="KW-1185">Reference proteome</keyword>
<organism evidence="1 2">
    <name type="scientific">Reticulomyxa filosa</name>
    <dbReference type="NCBI Taxonomy" id="46433"/>
    <lineage>
        <taxon>Eukaryota</taxon>
        <taxon>Sar</taxon>
        <taxon>Rhizaria</taxon>
        <taxon>Retaria</taxon>
        <taxon>Foraminifera</taxon>
        <taxon>Monothalamids</taxon>
        <taxon>Reticulomyxidae</taxon>
        <taxon>Reticulomyxa</taxon>
    </lineage>
</organism>
<name>X6N493_RETFI</name>
<proteinExistence type="predicted"/>
<dbReference type="EMBL" id="ASPP01012479">
    <property type="protein sequence ID" value="ETO20574.1"/>
    <property type="molecule type" value="Genomic_DNA"/>
</dbReference>
<dbReference type="AlphaFoldDB" id="X6N493"/>
<gene>
    <name evidence="1" type="ORF">RFI_16642</name>
</gene>
<comment type="caution">
    <text evidence="1">The sequence shown here is derived from an EMBL/GenBank/DDBJ whole genome shotgun (WGS) entry which is preliminary data.</text>
</comment>
<protein>
    <submittedName>
        <fullName evidence="1">Uncharacterized protein</fullName>
    </submittedName>
</protein>
<evidence type="ECO:0000313" key="1">
    <source>
        <dbReference type="EMBL" id="ETO20574.1"/>
    </source>
</evidence>
<reference evidence="1 2" key="1">
    <citation type="journal article" date="2013" name="Curr. Biol.">
        <title>The Genome of the Foraminiferan Reticulomyxa filosa.</title>
        <authorList>
            <person name="Glockner G."/>
            <person name="Hulsmann N."/>
            <person name="Schleicher M."/>
            <person name="Noegel A.A."/>
            <person name="Eichinger L."/>
            <person name="Gallinger C."/>
            <person name="Pawlowski J."/>
            <person name="Sierra R."/>
            <person name="Euteneuer U."/>
            <person name="Pillet L."/>
            <person name="Moustafa A."/>
            <person name="Platzer M."/>
            <person name="Groth M."/>
            <person name="Szafranski K."/>
            <person name="Schliwa M."/>
        </authorList>
    </citation>
    <scope>NUCLEOTIDE SEQUENCE [LARGE SCALE GENOMIC DNA]</scope>
</reference>
<accession>X6N493</accession>
<evidence type="ECO:0000313" key="2">
    <source>
        <dbReference type="Proteomes" id="UP000023152"/>
    </source>
</evidence>